<feature type="domain" description="Peptidase S8/S53" evidence="7">
    <location>
        <begin position="163"/>
        <end position="442"/>
    </location>
</feature>
<sequence length="463" mass="47734">MSRTFKISLAALTLTALMAACSQSPSTTAVNEQQVAPQAQPAQNYVPDEVLVQYSATETQQSTIEKNHGLSRKETVAHKNGKVLKLLKINNGKGVQQAIQELKNQPGVDFAEPNWIYNHEATSNDPYFTGNNLWGMYGDASAPSNIYGSQAAEAWAAGHTGSKGVYIGVIDEGIQFTHPDLAANIWTNPFDPVDGVDNDGNGLIDDTHGWDFANGDNSIFDGTKRAGPDSHGTHVSGTIGGIGGNGQGVAGVNWNVTLISGKFLGGRGGTTANAIKAVDYFTDLKKRHGLNLVATSNSWGGGGFSQGLLDAINRAGDAGILFIAAAGNGGNDGVSDNNDSVANYPSNYDCTNGGTRGWDCVIAVAAIDSKGALASFSNYGAKTVDIGAPGVAIYSSVPTNSYASYNGTSMATPHVSGAAALYASTHPGATAQQIKDAILAAAVPTASLSGKTVTGGRLNVSGF</sequence>
<dbReference type="InterPro" id="IPR000209">
    <property type="entry name" value="Peptidase_S8/S53_dom"/>
</dbReference>
<keyword evidence="6" id="KW-0732">Signal</keyword>
<dbReference type="PROSITE" id="PS00138">
    <property type="entry name" value="SUBTILASE_SER"/>
    <property type="match status" value="1"/>
</dbReference>
<dbReference type="RefSeq" id="WP_229684864.1">
    <property type="nucleotide sequence ID" value="NZ_BMOD01000017.1"/>
</dbReference>
<feature type="signal peptide" evidence="6">
    <location>
        <begin position="1"/>
        <end position="29"/>
    </location>
</feature>
<keyword evidence="2 5" id="KW-0645">Protease</keyword>
<evidence type="ECO:0000256" key="3">
    <source>
        <dbReference type="ARBA" id="ARBA00022801"/>
    </source>
</evidence>
<comment type="similarity">
    <text evidence="1 5">Belongs to the peptidase S8 family.</text>
</comment>
<comment type="caution">
    <text evidence="9">The sequence shown here is derived from an EMBL/GenBank/DDBJ whole genome shotgun (WGS) entry which is preliminary data.</text>
</comment>
<dbReference type="Pfam" id="PF00082">
    <property type="entry name" value="Peptidase_S8"/>
    <property type="match status" value="1"/>
</dbReference>
<evidence type="ECO:0000313" key="9">
    <source>
        <dbReference type="EMBL" id="GGJ47075.1"/>
    </source>
</evidence>
<keyword evidence="4 5" id="KW-0720">Serine protease</keyword>
<dbReference type="InterPro" id="IPR023828">
    <property type="entry name" value="Peptidase_S8_Ser-AS"/>
</dbReference>
<evidence type="ECO:0000313" key="10">
    <source>
        <dbReference type="Proteomes" id="UP000632222"/>
    </source>
</evidence>
<dbReference type="PRINTS" id="PR00723">
    <property type="entry name" value="SUBTILISIN"/>
</dbReference>
<evidence type="ECO:0000259" key="7">
    <source>
        <dbReference type="Pfam" id="PF00082"/>
    </source>
</evidence>
<dbReference type="PROSITE" id="PS51257">
    <property type="entry name" value="PROKAR_LIPOPROTEIN"/>
    <property type="match status" value="1"/>
</dbReference>
<name>A0ABQ2D748_9DEIO</name>
<dbReference type="Proteomes" id="UP000632222">
    <property type="component" value="Unassembled WGS sequence"/>
</dbReference>
<proteinExistence type="inferred from homology"/>
<gene>
    <name evidence="9" type="ORF">GCM10008938_36430</name>
</gene>
<feature type="active site" description="Charge relay system" evidence="5">
    <location>
        <position position="171"/>
    </location>
</feature>
<accession>A0ABQ2D748</accession>
<keyword evidence="3 5" id="KW-0378">Hydrolase</keyword>
<reference evidence="10" key="1">
    <citation type="journal article" date="2019" name="Int. J. Syst. Evol. Microbiol.">
        <title>The Global Catalogue of Microorganisms (GCM) 10K type strain sequencing project: providing services to taxonomists for standard genome sequencing and annotation.</title>
        <authorList>
            <consortium name="The Broad Institute Genomics Platform"/>
            <consortium name="The Broad Institute Genome Sequencing Center for Infectious Disease"/>
            <person name="Wu L."/>
            <person name="Ma J."/>
        </authorList>
    </citation>
    <scope>NUCLEOTIDE SEQUENCE [LARGE SCALE GENOMIC DNA]</scope>
    <source>
        <strain evidence="10">JCM 14370</strain>
    </source>
</reference>
<dbReference type="CDD" id="cd07473">
    <property type="entry name" value="Peptidases_S8_Subtilisin_like"/>
    <property type="match status" value="1"/>
</dbReference>
<evidence type="ECO:0000256" key="6">
    <source>
        <dbReference type="SAM" id="SignalP"/>
    </source>
</evidence>
<evidence type="ECO:0000256" key="1">
    <source>
        <dbReference type="ARBA" id="ARBA00011073"/>
    </source>
</evidence>
<dbReference type="PANTHER" id="PTHR43806:SF11">
    <property type="entry name" value="CEREVISIN-RELATED"/>
    <property type="match status" value="1"/>
</dbReference>
<evidence type="ECO:0000256" key="4">
    <source>
        <dbReference type="ARBA" id="ARBA00022825"/>
    </source>
</evidence>
<feature type="active site" description="Charge relay system" evidence="5">
    <location>
        <position position="231"/>
    </location>
</feature>
<dbReference type="InterPro" id="IPR034204">
    <property type="entry name" value="PfSUB1-like_cat_dom"/>
</dbReference>
<dbReference type="InterPro" id="IPR022398">
    <property type="entry name" value="Peptidase_S8_His-AS"/>
</dbReference>
<feature type="active site" description="Charge relay system" evidence="5">
    <location>
        <position position="409"/>
    </location>
</feature>
<dbReference type="PROSITE" id="PS51892">
    <property type="entry name" value="SUBTILASE"/>
    <property type="match status" value="1"/>
</dbReference>
<keyword evidence="10" id="KW-1185">Reference proteome</keyword>
<dbReference type="InterPro" id="IPR054399">
    <property type="entry name" value="Fervidolysin-like_N_prodom"/>
</dbReference>
<dbReference type="PANTHER" id="PTHR43806">
    <property type="entry name" value="PEPTIDASE S8"/>
    <property type="match status" value="1"/>
</dbReference>
<dbReference type="EMBL" id="BMOD01000017">
    <property type="protein sequence ID" value="GGJ47075.1"/>
    <property type="molecule type" value="Genomic_DNA"/>
</dbReference>
<evidence type="ECO:0000256" key="2">
    <source>
        <dbReference type="ARBA" id="ARBA00022670"/>
    </source>
</evidence>
<organism evidence="9 10">
    <name type="scientific">Deinococcus roseus</name>
    <dbReference type="NCBI Taxonomy" id="392414"/>
    <lineage>
        <taxon>Bacteria</taxon>
        <taxon>Thermotogati</taxon>
        <taxon>Deinococcota</taxon>
        <taxon>Deinococci</taxon>
        <taxon>Deinococcales</taxon>
        <taxon>Deinococcaceae</taxon>
        <taxon>Deinococcus</taxon>
    </lineage>
</organism>
<dbReference type="InterPro" id="IPR015500">
    <property type="entry name" value="Peptidase_S8_subtilisin-rel"/>
</dbReference>
<feature type="chain" id="PRO_5045087213" description="Peptidase S8" evidence="6">
    <location>
        <begin position="30"/>
        <end position="463"/>
    </location>
</feature>
<dbReference type="InterPro" id="IPR050131">
    <property type="entry name" value="Peptidase_S8_subtilisin-like"/>
</dbReference>
<dbReference type="SUPFAM" id="SSF52743">
    <property type="entry name" value="Subtilisin-like"/>
    <property type="match status" value="1"/>
</dbReference>
<feature type="domain" description="Fervidolysin-like N-terminal prodomain" evidence="8">
    <location>
        <begin position="36"/>
        <end position="114"/>
    </location>
</feature>
<dbReference type="PROSITE" id="PS00137">
    <property type="entry name" value="SUBTILASE_HIS"/>
    <property type="match status" value="1"/>
</dbReference>
<dbReference type="Pfam" id="PF22148">
    <property type="entry name" value="Fervidolysin_NPro-like"/>
    <property type="match status" value="1"/>
</dbReference>
<protein>
    <recommendedName>
        <fullName evidence="11">Peptidase S8</fullName>
    </recommendedName>
</protein>
<evidence type="ECO:0000256" key="5">
    <source>
        <dbReference type="PROSITE-ProRule" id="PRU01240"/>
    </source>
</evidence>
<evidence type="ECO:0000259" key="8">
    <source>
        <dbReference type="Pfam" id="PF22148"/>
    </source>
</evidence>
<dbReference type="Gene3D" id="3.40.50.200">
    <property type="entry name" value="Peptidase S8/S53 domain"/>
    <property type="match status" value="1"/>
</dbReference>
<evidence type="ECO:0008006" key="11">
    <source>
        <dbReference type="Google" id="ProtNLM"/>
    </source>
</evidence>
<dbReference type="InterPro" id="IPR036852">
    <property type="entry name" value="Peptidase_S8/S53_dom_sf"/>
</dbReference>